<sequence length="75" mass="8435">MKLFNFRIRKKQLSVHLITGPIVYLRGDPTEPTTSLLCGELVLELAKASSVTLLRLQLVGRAKEHSDGKRTFPMN</sequence>
<evidence type="ECO:0000313" key="1">
    <source>
        <dbReference type="EMBL" id="RUS32927.1"/>
    </source>
</evidence>
<proteinExistence type="predicted"/>
<organism evidence="1 2">
    <name type="scientific">Jimgerdemannia flammicorona</name>
    <dbReference type="NCBI Taxonomy" id="994334"/>
    <lineage>
        <taxon>Eukaryota</taxon>
        <taxon>Fungi</taxon>
        <taxon>Fungi incertae sedis</taxon>
        <taxon>Mucoromycota</taxon>
        <taxon>Mucoromycotina</taxon>
        <taxon>Endogonomycetes</taxon>
        <taxon>Endogonales</taxon>
        <taxon>Endogonaceae</taxon>
        <taxon>Jimgerdemannia</taxon>
    </lineage>
</organism>
<protein>
    <submittedName>
        <fullName evidence="1">Uncharacterized protein</fullName>
    </submittedName>
</protein>
<reference evidence="1 2" key="1">
    <citation type="journal article" date="2018" name="New Phytol.">
        <title>Phylogenomics of Endogonaceae and evolution of mycorrhizas within Mucoromycota.</title>
        <authorList>
            <person name="Chang Y."/>
            <person name="Desiro A."/>
            <person name="Na H."/>
            <person name="Sandor L."/>
            <person name="Lipzen A."/>
            <person name="Clum A."/>
            <person name="Barry K."/>
            <person name="Grigoriev I.V."/>
            <person name="Martin F.M."/>
            <person name="Stajich J.E."/>
            <person name="Smith M.E."/>
            <person name="Bonito G."/>
            <person name="Spatafora J.W."/>
        </authorList>
    </citation>
    <scope>NUCLEOTIDE SEQUENCE [LARGE SCALE GENOMIC DNA]</scope>
    <source>
        <strain evidence="1 2">AD002</strain>
    </source>
</reference>
<dbReference type="EMBL" id="RBNJ01001638">
    <property type="protein sequence ID" value="RUS32927.1"/>
    <property type="molecule type" value="Genomic_DNA"/>
</dbReference>
<dbReference type="AlphaFoldDB" id="A0A433QT52"/>
<evidence type="ECO:0000313" key="2">
    <source>
        <dbReference type="Proteomes" id="UP000274822"/>
    </source>
</evidence>
<gene>
    <name evidence="1" type="ORF">BC938DRAFT_473764</name>
</gene>
<accession>A0A433QT52</accession>
<keyword evidence="2" id="KW-1185">Reference proteome</keyword>
<name>A0A433QT52_9FUNG</name>
<dbReference type="Proteomes" id="UP000274822">
    <property type="component" value="Unassembled WGS sequence"/>
</dbReference>
<comment type="caution">
    <text evidence="1">The sequence shown here is derived from an EMBL/GenBank/DDBJ whole genome shotgun (WGS) entry which is preliminary data.</text>
</comment>